<dbReference type="GO" id="GO:0016874">
    <property type="term" value="F:ligase activity"/>
    <property type="evidence" value="ECO:0007669"/>
    <property type="project" value="UniProtKB-KW"/>
</dbReference>
<evidence type="ECO:0000313" key="10">
    <source>
        <dbReference type="EMBL" id="WPX96356.1"/>
    </source>
</evidence>
<accession>A0ABZ0UJS3</accession>
<dbReference type="InterPro" id="IPR050203">
    <property type="entry name" value="Trp-tRNA_synthetase"/>
</dbReference>
<dbReference type="InterPro" id="IPR001412">
    <property type="entry name" value="aa-tRNA-synth_I_CS"/>
</dbReference>
<dbReference type="HAMAP" id="MF_00140_B">
    <property type="entry name" value="Trp_tRNA_synth_B"/>
    <property type="match status" value="1"/>
</dbReference>
<comment type="function">
    <text evidence="8">Catalyzes the attachment of tryptophan to tRNA(Trp).</text>
</comment>
<keyword evidence="4 8" id="KW-0067">ATP-binding</keyword>
<evidence type="ECO:0000256" key="4">
    <source>
        <dbReference type="ARBA" id="ARBA00022840"/>
    </source>
</evidence>
<evidence type="ECO:0000256" key="3">
    <source>
        <dbReference type="ARBA" id="ARBA00022741"/>
    </source>
</evidence>
<keyword evidence="11" id="KW-1185">Reference proteome</keyword>
<comment type="subcellular location">
    <subcellularLocation>
        <location evidence="8">Cytoplasm</location>
    </subcellularLocation>
</comment>
<proteinExistence type="inferred from homology"/>
<dbReference type="RefSeq" id="WP_323733188.1">
    <property type="nucleotide sequence ID" value="NZ_CP110820.1"/>
</dbReference>
<dbReference type="InterPro" id="IPR002305">
    <property type="entry name" value="aa-tRNA-synth_Ic"/>
</dbReference>
<keyword evidence="6 8" id="KW-0030">Aminoacyl-tRNA synthetase</keyword>
<dbReference type="EMBL" id="CP110820">
    <property type="protein sequence ID" value="WPX96356.1"/>
    <property type="molecule type" value="Genomic_DNA"/>
</dbReference>
<evidence type="ECO:0000313" key="11">
    <source>
        <dbReference type="Proteomes" id="UP001327219"/>
    </source>
</evidence>
<keyword evidence="2 8" id="KW-0436">Ligase</keyword>
<dbReference type="Gene3D" id="1.10.240.10">
    <property type="entry name" value="Tyrosyl-Transfer RNA Synthetase"/>
    <property type="match status" value="1"/>
</dbReference>
<evidence type="ECO:0000256" key="8">
    <source>
        <dbReference type="HAMAP-Rule" id="MF_00140"/>
    </source>
</evidence>
<evidence type="ECO:0000256" key="7">
    <source>
        <dbReference type="ARBA" id="ARBA00049929"/>
    </source>
</evidence>
<feature type="short sequence motif" description="'HIGH' region" evidence="8">
    <location>
        <begin position="12"/>
        <end position="20"/>
    </location>
</feature>
<dbReference type="EC" id="6.1.1.2" evidence="8"/>
<dbReference type="InterPro" id="IPR024109">
    <property type="entry name" value="Trp-tRNA-ligase_bac-type"/>
</dbReference>
<dbReference type="SUPFAM" id="SSF52374">
    <property type="entry name" value="Nucleotidylyl transferase"/>
    <property type="match status" value="1"/>
</dbReference>
<dbReference type="PROSITE" id="PS00178">
    <property type="entry name" value="AA_TRNA_LIGASE_I"/>
    <property type="match status" value="1"/>
</dbReference>
<feature type="binding site" evidence="8">
    <location>
        <position position="135"/>
    </location>
    <ligand>
        <name>L-tryptophan</name>
        <dbReference type="ChEBI" id="CHEBI:57912"/>
    </ligand>
</feature>
<comment type="catalytic activity">
    <reaction evidence="7 8">
        <text>tRNA(Trp) + L-tryptophan + ATP = L-tryptophyl-tRNA(Trp) + AMP + diphosphate + H(+)</text>
        <dbReference type="Rhea" id="RHEA:24080"/>
        <dbReference type="Rhea" id="RHEA-COMP:9671"/>
        <dbReference type="Rhea" id="RHEA-COMP:9705"/>
        <dbReference type="ChEBI" id="CHEBI:15378"/>
        <dbReference type="ChEBI" id="CHEBI:30616"/>
        <dbReference type="ChEBI" id="CHEBI:33019"/>
        <dbReference type="ChEBI" id="CHEBI:57912"/>
        <dbReference type="ChEBI" id="CHEBI:78442"/>
        <dbReference type="ChEBI" id="CHEBI:78535"/>
        <dbReference type="ChEBI" id="CHEBI:456215"/>
        <dbReference type="EC" id="6.1.1.2"/>
    </reaction>
</comment>
<feature type="binding site" evidence="8">
    <location>
        <begin position="19"/>
        <end position="20"/>
    </location>
    <ligand>
        <name>ATP</name>
        <dbReference type="ChEBI" id="CHEBI:30616"/>
    </ligand>
</feature>
<evidence type="ECO:0000256" key="9">
    <source>
        <dbReference type="RuleBase" id="RU363036"/>
    </source>
</evidence>
<comment type="subunit">
    <text evidence="8">Homodimer.</text>
</comment>
<dbReference type="PANTHER" id="PTHR43766:SF1">
    <property type="entry name" value="TRYPTOPHAN--TRNA LIGASE, MITOCHONDRIAL"/>
    <property type="match status" value="1"/>
</dbReference>
<sequence>MNKKRVFSGIQPTGNITIGNYLGAIKSWVEMQNVYDCLFCIVDLHSLTTKFDPIQLRKSIRYNIALYIAAGLDPAKVAIFQQSMVSGHAELAWILSCFTQMGWLNRMTQFKDKAGKDKETANLGLYAYPVLMAADILLYNADLVPVGEDQKQHIELARDIAISFNRKMGVDFFTMPAPVIDDKVKRIMSLRDASKKMSKSDVSDFSRINMSDDENLIVKKIRKAKTDDIEGITYDPINRPEISNLIDIYCGIKNIETKTATAQFKDMKSAEFKDILSHAIMEKICPINRTALTILSDEEYLKRIIEEGKIKAQSVAEKNIIKVKQIIGALSHL</sequence>
<keyword evidence="5 8" id="KW-0648">Protein biosynthesis</keyword>
<protein>
    <recommendedName>
        <fullName evidence="8">Tryptophan--tRNA ligase</fullName>
        <ecNumber evidence="8">6.1.1.2</ecNumber>
    </recommendedName>
    <alternativeName>
        <fullName evidence="8">Tryptophanyl-tRNA synthetase</fullName>
        <shortName evidence="8">TrpRS</shortName>
    </alternativeName>
</protein>
<keyword evidence="3 8" id="KW-0547">Nucleotide-binding</keyword>
<keyword evidence="8" id="KW-0963">Cytoplasm</keyword>
<dbReference type="InterPro" id="IPR014729">
    <property type="entry name" value="Rossmann-like_a/b/a_fold"/>
</dbReference>
<name>A0ABZ0UJS3_9RICK</name>
<dbReference type="PRINTS" id="PR01039">
    <property type="entry name" value="TRNASYNTHTRP"/>
</dbReference>
<organism evidence="10 11">
    <name type="scientific">Candidatus Bandiella euplotis</name>
    <dbReference type="NCBI Taxonomy" id="1664265"/>
    <lineage>
        <taxon>Bacteria</taxon>
        <taxon>Pseudomonadati</taxon>
        <taxon>Pseudomonadota</taxon>
        <taxon>Alphaproteobacteria</taxon>
        <taxon>Rickettsiales</taxon>
        <taxon>Candidatus Midichloriaceae</taxon>
        <taxon>Candidatus Bandiella</taxon>
    </lineage>
</organism>
<evidence type="ECO:0000256" key="6">
    <source>
        <dbReference type="ARBA" id="ARBA00023146"/>
    </source>
</evidence>
<evidence type="ECO:0000256" key="1">
    <source>
        <dbReference type="ARBA" id="ARBA00005594"/>
    </source>
</evidence>
<feature type="binding site" evidence="8">
    <location>
        <begin position="147"/>
        <end position="149"/>
    </location>
    <ligand>
        <name>ATP</name>
        <dbReference type="ChEBI" id="CHEBI:30616"/>
    </ligand>
</feature>
<reference evidence="10 11" key="1">
    <citation type="submission" date="2022-11" db="EMBL/GenBank/DDBJ databases">
        <title>Host association and intracellularity evolved multiple times independently in the Rickettsiales.</title>
        <authorList>
            <person name="Castelli M."/>
            <person name="Nardi T."/>
            <person name="Gammuto L."/>
            <person name="Bellinzona G."/>
            <person name="Sabaneyeva E."/>
            <person name="Potekhin A."/>
            <person name="Serra V."/>
            <person name="Petroni G."/>
            <person name="Sassera D."/>
        </authorList>
    </citation>
    <scope>NUCLEOTIDE SEQUENCE [LARGE SCALE GENOMIC DNA]</scope>
    <source>
        <strain evidence="10 11">NDG2</strain>
    </source>
</reference>
<dbReference type="Gene3D" id="3.40.50.620">
    <property type="entry name" value="HUPs"/>
    <property type="match status" value="1"/>
</dbReference>
<comment type="similarity">
    <text evidence="1 8 9">Belongs to the class-I aminoacyl-tRNA synthetase family.</text>
</comment>
<dbReference type="InterPro" id="IPR002306">
    <property type="entry name" value="Trp-tRNA-ligase"/>
</dbReference>
<feature type="binding site" evidence="8">
    <location>
        <begin position="196"/>
        <end position="200"/>
    </location>
    <ligand>
        <name>ATP</name>
        <dbReference type="ChEBI" id="CHEBI:30616"/>
    </ligand>
</feature>
<dbReference type="NCBIfam" id="TIGR00233">
    <property type="entry name" value="trpS"/>
    <property type="match status" value="1"/>
</dbReference>
<feature type="short sequence motif" description="'KMSKS' region" evidence="8">
    <location>
        <begin position="196"/>
        <end position="200"/>
    </location>
</feature>
<evidence type="ECO:0000256" key="5">
    <source>
        <dbReference type="ARBA" id="ARBA00022917"/>
    </source>
</evidence>
<dbReference type="CDD" id="cd00806">
    <property type="entry name" value="TrpRS_core"/>
    <property type="match status" value="1"/>
</dbReference>
<dbReference type="PANTHER" id="PTHR43766">
    <property type="entry name" value="TRYPTOPHAN--TRNA LIGASE, MITOCHONDRIAL"/>
    <property type="match status" value="1"/>
</dbReference>
<dbReference type="Proteomes" id="UP001327219">
    <property type="component" value="Chromosome"/>
</dbReference>
<dbReference type="Pfam" id="PF00579">
    <property type="entry name" value="tRNA-synt_1b"/>
    <property type="match status" value="1"/>
</dbReference>
<gene>
    <name evidence="8" type="primary">trpS</name>
    <name evidence="10" type="ORF">Bandiella_00465</name>
</gene>
<feature type="binding site" evidence="8">
    <location>
        <begin position="11"/>
        <end position="13"/>
    </location>
    <ligand>
        <name>ATP</name>
        <dbReference type="ChEBI" id="CHEBI:30616"/>
    </ligand>
</feature>
<evidence type="ECO:0000256" key="2">
    <source>
        <dbReference type="ARBA" id="ARBA00022598"/>
    </source>
</evidence>
<feature type="binding site" evidence="8">
    <location>
        <position position="187"/>
    </location>
    <ligand>
        <name>ATP</name>
        <dbReference type="ChEBI" id="CHEBI:30616"/>
    </ligand>
</feature>